<comment type="caution">
    <text evidence="7">The sequence shown here is derived from an EMBL/GenBank/DDBJ whole genome shotgun (WGS) entry which is preliminary data.</text>
</comment>
<evidence type="ECO:0000256" key="2">
    <source>
        <dbReference type="ARBA" id="ARBA00023015"/>
    </source>
</evidence>
<gene>
    <name evidence="7" type="ORF">BXZ70DRAFT_1009703</name>
</gene>
<dbReference type="CDD" id="cd16858">
    <property type="entry name" value="ING_ING3_Yng2p"/>
    <property type="match status" value="1"/>
</dbReference>
<dbReference type="PANTHER" id="PTHR10333">
    <property type="entry name" value="INHIBITOR OF GROWTH PROTEIN"/>
    <property type="match status" value="1"/>
</dbReference>
<evidence type="ECO:0000256" key="4">
    <source>
        <dbReference type="SAM" id="Coils"/>
    </source>
</evidence>
<dbReference type="OrthoDB" id="5411773at2759"/>
<evidence type="ECO:0000256" key="1">
    <source>
        <dbReference type="ARBA" id="ARBA00022853"/>
    </source>
</evidence>
<sequence length="322" mass="34992">MNATNLEEAATVASEFISSLDNLPHEVQHLLAEIKFKDMRAQELQQEINKESAKYMRHSSRGAQAVNQKDLAIPQLVRAHYAEIDKLSDEKLALAERIVRLIGRAQVRLEVDLQKVLVLQGEEPIPTQATASYFANAATRTPMTQVLDDLRSAVSVPTTASVATPPPFTPSSSTAAPPAKRPRTAATIKMPSPAPVPTAASSSRVTGGGPPGSAVSVVTSQRVSRLSQQVHPRQSPSRTTRRVTASVGPDPDEDAEGEDEPEDAAEDLGEVEEDKEIYCFCRKLSYGEFHLPCVNLKAPLPESWFCSECGGTGMERRKGRKK</sequence>
<keyword evidence="3" id="KW-0804">Transcription</keyword>
<feature type="region of interest" description="Disordered" evidence="5">
    <location>
        <begin position="157"/>
        <end position="270"/>
    </location>
</feature>
<feature type="compositionally biased region" description="Polar residues" evidence="5">
    <location>
        <begin position="221"/>
        <end position="238"/>
    </location>
</feature>
<dbReference type="InterPro" id="IPR024610">
    <property type="entry name" value="ING_N_histone-binding"/>
</dbReference>
<dbReference type="Pfam" id="PF12998">
    <property type="entry name" value="ING"/>
    <property type="match status" value="1"/>
</dbReference>
<evidence type="ECO:0000313" key="7">
    <source>
        <dbReference type="EMBL" id="KAH8096709.1"/>
    </source>
</evidence>
<dbReference type="Proteomes" id="UP000813824">
    <property type="component" value="Unassembled WGS sequence"/>
</dbReference>
<keyword evidence="4" id="KW-0175">Coiled coil</keyword>
<name>A0A8K0ULD0_9AGAR</name>
<dbReference type="InterPro" id="IPR013083">
    <property type="entry name" value="Znf_RING/FYVE/PHD"/>
</dbReference>
<evidence type="ECO:0000256" key="3">
    <source>
        <dbReference type="ARBA" id="ARBA00023163"/>
    </source>
</evidence>
<dbReference type="SUPFAM" id="SSF57903">
    <property type="entry name" value="FYVE/PHD zinc finger"/>
    <property type="match status" value="1"/>
</dbReference>
<dbReference type="GO" id="GO:0006325">
    <property type="term" value="P:chromatin organization"/>
    <property type="evidence" value="ECO:0007669"/>
    <property type="project" value="UniProtKB-KW"/>
</dbReference>
<evidence type="ECO:0000313" key="8">
    <source>
        <dbReference type="Proteomes" id="UP000813824"/>
    </source>
</evidence>
<keyword evidence="2" id="KW-0805">Transcription regulation</keyword>
<dbReference type="PANTHER" id="PTHR10333:SF103">
    <property type="entry name" value="INHIBITOR OF GROWTH PROTEIN 3"/>
    <property type="match status" value="1"/>
</dbReference>
<dbReference type="AlphaFoldDB" id="A0A8K0ULD0"/>
<proteinExistence type="predicted"/>
<dbReference type="SMART" id="SM01408">
    <property type="entry name" value="ING"/>
    <property type="match status" value="1"/>
</dbReference>
<feature type="coiled-coil region" evidence="4">
    <location>
        <begin position="27"/>
        <end position="61"/>
    </location>
</feature>
<feature type="compositionally biased region" description="Acidic residues" evidence="5">
    <location>
        <begin position="250"/>
        <end position="270"/>
    </location>
</feature>
<dbReference type="InterPro" id="IPR011011">
    <property type="entry name" value="Znf_FYVE_PHD"/>
</dbReference>
<protein>
    <recommendedName>
        <fullName evidence="6">Inhibitor of growth protein N-terminal histone-binding domain-containing protein</fullName>
    </recommendedName>
</protein>
<dbReference type="GO" id="GO:0000785">
    <property type="term" value="C:chromatin"/>
    <property type="evidence" value="ECO:0007669"/>
    <property type="project" value="UniProtKB-ARBA"/>
</dbReference>
<keyword evidence="8" id="KW-1185">Reference proteome</keyword>
<accession>A0A8K0ULD0</accession>
<evidence type="ECO:0000259" key="6">
    <source>
        <dbReference type="SMART" id="SM01408"/>
    </source>
</evidence>
<organism evidence="7 8">
    <name type="scientific">Cristinia sonorae</name>
    <dbReference type="NCBI Taxonomy" id="1940300"/>
    <lineage>
        <taxon>Eukaryota</taxon>
        <taxon>Fungi</taxon>
        <taxon>Dikarya</taxon>
        <taxon>Basidiomycota</taxon>
        <taxon>Agaricomycotina</taxon>
        <taxon>Agaricomycetes</taxon>
        <taxon>Agaricomycetidae</taxon>
        <taxon>Agaricales</taxon>
        <taxon>Pleurotineae</taxon>
        <taxon>Stephanosporaceae</taxon>
        <taxon>Cristinia</taxon>
    </lineage>
</organism>
<evidence type="ECO:0000256" key="5">
    <source>
        <dbReference type="SAM" id="MobiDB-lite"/>
    </source>
</evidence>
<keyword evidence="1" id="KW-0156">Chromatin regulator</keyword>
<dbReference type="InterPro" id="IPR028651">
    <property type="entry name" value="ING_fam"/>
</dbReference>
<dbReference type="Gene3D" id="3.30.40.10">
    <property type="entry name" value="Zinc/RING finger domain, C3HC4 (zinc finger)"/>
    <property type="match status" value="1"/>
</dbReference>
<reference evidence="7" key="1">
    <citation type="journal article" date="2021" name="New Phytol.">
        <title>Evolutionary innovations through gain and loss of genes in the ectomycorrhizal Boletales.</title>
        <authorList>
            <person name="Wu G."/>
            <person name="Miyauchi S."/>
            <person name="Morin E."/>
            <person name="Kuo A."/>
            <person name="Drula E."/>
            <person name="Varga T."/>
            <person name="Kohler A."/>
            <person name="Feng B."/>
            <person name="Cao Y."/>
            <person name="Lipzen A."/>
            <person name="Daum C."/>
            <person name="Hundley H."/>
            <person name="Pangilinan J."/>
            <person name="Johnson J."/>
            <person name="Barry K."/>
            <person name="LaButti K."/>
            <person name="Ng V."/>
            <person name="Ahrendt S."/>
            <person name="Min B."/>
            <person name="Choi I.G."/>
            <person name="Park H."/>
            <person name="Plett J.M."/>
            <person name="Magnuson J."/>
            <person name="Spatafora J.W."/>
            <person name="Nagy L.G."/>
            <person name="Henrissat B."/>
            <person name="Grigoriev I.V."/>
            <person name="Yang Z.L."/>
            <person name="Xu J."/>
            <person name="Martin F.M."/>
        </authorList>
    </citation>
    <scope>NUCLEOTIDE SEQUENCE</scope>
    <source>
        <strain evidence="7">KKN 215</strain>
    </source>
</reference>
<dbReference type="EMBL" id="JAEVFJ010000023">
    <property type="protein sequence ID" value="KAH8096709.1"/>
    <property type="molecule type" value="Genomic_DNA"/>
</dbReference>
<dbReference type="Gene3D" id="6.10.140.1740">
    <property type="match status" value="1"/>
</dbReference>
<feature type="domain" description="Inhibitor of growth protein N-terminal histone-binding" evidence="6">
    <location>
        <begin position="12"/>
        <end position="116"/>
    </location>
</feature>